<name>A0AAN0MCQ2_9RHOB</name>
<dbReference type="InterPro" id="IPR015797">
    <property type="entry name" value="NUDIX_hydrolase-like_dom_sf"/>
</dbReference>
<evidence type="ECO:0000313" key="7">
    <source>
        <dbReference type="EMBL" id="WZU69079.1"/>
    </source>
</evidence>
<dbReference type="GO" id="GO:0008486">
    <property type="term" value="F:diphosphoinositol-polyphosphate diphosphatase activity"/>
    <property type="evidence" value="ECO:0007669"/>
    <property type="project" value="TreeGrafter"/>
</dbReference>
<evidence type="ECO:0000256" key="3">
    <source>
        <dbReference type="ARBA" id="ARBA00022801"/>
    </source>
</evidence>
<dbReference type="AlphaFoldDB" id="A0AAN0MCQ2"/>
<dbReference type="GO" id="GO:1901911">
    <property type="term" value="P:adenosine 5'-(hexahydrogen pentaphosphate) catabolic process"/>
    <property type="evidence" value="ECO:0007669"/>
    <property type="project" value="TreeGrafter"/>
</dbReference>
<dbReference type="GO" id="GO:0046872">
    <property type="term" value="F:metal ion binding"/>
    <property type="evidence" value="ECO:0007669"/>
    <property type="project" value="UniProtKB-KW"/>
</dbReference>
<dbReference type="GO" id="GO:1901909">
    <property type="term" value="P:diadenosine hexaphosphate catabolic process"/>
    <property type="evidence" value="ECO:0007669"/>
    <property type="project" value="TreeGrafter"/>
</dbReference>
<dbReference type="GO" id="GO:0034431">
    <property type="term" value="F:bis(5'-adenosyl)-hexaphosphatase activity"/>
    <property type="evidence" value="ECO:0007669"/>
    <property type="project" value="TreeGrafter"/>
</dbReference>
<dbReference type="GO" id="GO:0034432">
    <property type="term" value="F:bis(5'-adenosyl)-pentaphosphatase activity"/>
    <property type="evidence" value="ECO:0007669"/>
    <property type="project" value="TreeGrafter"/>
</dbReference>
<dbReference type="RefSeq" id="WP_342078371.1">
    <property type="nucleotide sequence ID" value="NZ_CP151767.2"/>
</dbReference>
<keyword evidence="8" id="KW-1185">Reference proteome</keyword>
<feature type="region of interest" description="Disordered" evidence="5">
    <location>
        <begin position="149"/>
        <end position="169"/>
    </location>
</feature>
<evidence type="ECO:0000256" key="4">
    <source>
        <dbReference type="ARBA" id="ARBA00022842"/>
    </source>
</evidence>
<sequence length="169" mass="19219">MTNSSGRQLPLRFKTGRKTDIRAQFAALCWRYKNGKLQICLVTSRTRKRWIIPKGWPMHKQTPADAAATEAWEEAGVTGIAGEQCLGLFSYVKPLRDQMTPTIAMVYPLEVKKVHSKWPERQQRKRKWFSPKKAAKKLTEPELKLIVASFTPSKSPPKSKLASAKKTPI</sequence>
<reference evidence="7" key="1">
    <citation type="submission" date="2024-08" db="EMBL/GenBank/DDBJ databases">
        <title>Phylogenomic analyses of a clade within the roseobacter group suggest taxonomic reassignments of species of the genera Aestuariivita, Citreicella, Loktanella, Nautella, Pelagibaca, Ruegeria, Thalassobius, Thiobacimonas and Tropicibacter, and the proposal o.</title>
        <authorList>
            <person name="Jeon C.O."/>
        </authorList>
    </citation>
    <scope>NUCLEOTIDE SEQUENCE</scope>
    <source>
        <strain evidence="7">SS1-5</strain>
    </source>
</reference>
<feature type="domain" description="Nudix hydrolase" evidence="6">
    <location>
        <begin position="20"/>
        <end position="151"/>
    </location>
</feature>
<organism evidence="7 8">
    <name type="scientific">Yoonia rhodophyticola</name>
    <dbReference type="NCBI Taxonomy" id="3137370"/>
    <lineage>
        <taxon>Bacteria</taxon>
        <taxon>Pseudomonadati</taxon>
        <taxon>Pseudomonadota</taxon>
        <taxon>Alphaproteobacteria</taxon>
        <taxon>Rhodobacterales</taxon>
        <taxon>Paracoccaceae</taxon>
        <taxon>Yoonia</taxon>
    </lineage>
</organism>
<evidence type="ECO:0000313" key="8">
    <source>
        <dbReference type="Proteomes" id="UP001470809"/>
    </source>
</evidence>
<dbReference type="Gene3D" id="3.90.79.10">
    <property type="entry name" value="Nucleoside Triphosphate Pyrophosphohydrolase"/>
    <property type="match status" value="1"/>
</dbReference>
<comment type="cofactor">
    <cofactor evidence="1">
        <name>Mg(2+)</name>
        <dbReference type="ChEBI" id="CHEBI:18420"/>
    </cofactor>
</comment>
<evidence type="ECO:0000259" key="6">
    <source>
        <dbReference type="PROSITE" id="PS51462"/>
    </source>
</evidence>
<evidence type="ECO:0000256" key="2">
    <source>
        <dbReference type="ARBA" id="ARBA00022723"/>
    </source>
</evidence>
<evidence type="ECO:0000256" key="5">
    <source>
        <dbReference type="SAM" id="MobiDB-lite"/>
    </source>
</evidence>
<dbReference type="InterPro" id="IPR047198">
    <property type="entry name" value="DDP-like_NUDIX"/>
</dbReference>
<dbReference type="PANTHER" id="PTHR12629">
    <property type="entry name" value="DIPHOSPHOINOSITOL POLYPHOSPHATE PHOSPHOHYDROLASE"/>
    <property type="match status" value="1"/>
</dbReference>
<dbReference type="PANTHER" id="PTHR12629:SF0">
    <property type="entry name" value="DIPHOSPHOINOSITOL-POLYPHOSPHATE DIPHOSPHATASE"/>
    <property type="match status" value="1"/>
</dbReference>
<dbReference type="InterPro" id="IPR000086">
    <property type="entry name" value="NUDIX_hydrolase_dom"/>
</dbReference>
<dbReference type="Pfam" id="PF00293">
    <property type="entry name" value="NUDIX"/>
    <property type="match status" value="1"/>
</dbReference>
<dbReference type="KEGG" id="yrh:AABB31_09590"/>
<dbReference type="CDD" id="cd04666">
    <property type="entry name" value="NUDIX_DIPP2_like_Nudt4"/>
    <property type="match status" value="1"/>
</dbReference>
<dbReference type="GO" id="GO:0000298">
    <property type="term" value="F:endopolyphosphatase activity"/>
    <property type="evidence" value="ECO:0007669"/>
    <property type="project" value="TreeGrafter"/>
</dbReference>
<proteinExistence type="predicted"/>
<dbReference type="PROSITE" id="PS51462">
    <property type="entry name" value="NUDIX"/>
    <property type="match status" value="1"/>
</dbReference>
<protein>
    <submittedName>
        <fullName evidence="7">NUDIX hydrolase</fullName>
    </submittedName>
</protein>
<dbReference type="EMBL" id="CP151767">
    <property type="protein sequence ID" value="WZU69079.1"/>
    <property type="molecule type" value="Genomic_DNA"/>
</dbReference>
<accession>A0AAN0MCQ2</accession>
<dbReference type="GO" id="GO:1901907">
    <property type="term" value="P:diadenosine pentaphosphate catabolic process"/>
    <property type="evidence" value="ECO:0007669"/>
    <property type="project" value="TreeGrafter"/>
</dbReference>
<dbReference type="GO" id="GO:0005737">
    <property type="term" value="C:cytoplasm"/>
    <property type="evidence" value="ECO:0007669"/>
    <property type="project" value="TreeGrafter"/>
</dbReference>
<keyword evidence="4" id="KW-0460">Magnesium</keyword>
<dbReference type="SUPFAM" id="SSF55811">
    <property type="entry name" value="Nudix"/>
    <property type="match status" value="1"/>
</dbReference>
<dbReference type="Proteomes" id="UP001470809">
    <property type="component" value="Chromosome"/>
</dbReference>
<dbReference type="GO" id="GO:0071543">
    <property type="term" value="P:diphosphoinositol polyphosphate metabolic process"/>
    <property type="evidence" value="ECO:0007669"/>
    <property type="project" value="TreeGrafter"/>
</dbReference>
<evidence type="ECO:0000256" key="1">
    <source>
        <dbReference type="ARBA" id="ARBA00001946"/>
    </source>
</evidence>
<keyword evidence="3 7" id="KW-0378">Hydrolase</keyword>
<keyword evidence="2" id="KW-0479">Metal-binding</keyword>
<gene>
    <name evidence="7" type="ORF">AABB31_09590</name>
</gene>